<dbReference type="SUPFAM" id="SSF53335">
    <property type="entry name" value="S-adenosyl-L-methionine-dependent methyltransferases"/>
    <property type="match status" value="1"/>
</dbReference>
<evidence type="ECO:0000256" key="6">
    <source>
        <dbReference type="PROSITE-ProRule" id="PRU00050"/>
    </source>
</evidence>
<reference evidence="10 11" key="1">
    <citation type="journal article" date="2013" name="Mar. Genomics">
        <title>Expression of sulfatases in Rhodopirellula baltica and the diversity of sulfatases in the genus Rhodopirellula.</title>
        <authorList>
            <person name="Wegner C.E."/>
            <person name="Richter-Heitmann T."/>
            <person name="Klindworth A."/>
            <person name="Klockow C."/>
            <person name="Richter M."/>
            <person name="Achstetter T."/>
            <person name="Glockner F.O."/>
            <person name="Harder J."/>
        </authorList>
    </citation>
    <scope>NUCLEOTIDE SEQUENCE [LARGE SCALE GENOMIC DNA]</scope>
    <source>
        <strain evidence="10 11">SWK14</strain>
    </source>
</reference>
<dbReference type="SUPFAM" id="SSF47757">
    <property type="entry name" value="Chemotaxis receptor methyltransferase CheR, N-terminal domain"/>
    <property type="match status" value="1"/>
</dbReference>
<keyword evidence="7" id="KW-0175">Coiled coil</keyword>
<feature type="domain" description="CheR-type methyltransferase" evidence="9">
    <location>
        <begin position="229"/>
        <end position="483"/>
    </location>
</feature>
<feature type="domain" description="CheB-type methylesterase" evidence="8">
    <location>
        <begin position="19"/>
        <end position="199"/>
    </location>
</feature>
<keyword evidence="5" id="KW-0949">S-adenosyl-L-methionine</keyword>
<evidence type="ECO:0000256" key="5">
    <source>
        <dbReference type="ARBA" id="ARBA00022691"/>
    </source>
</evidence>
<evidence type="ECO:0000313" key="10">
    <source>
        <dbReference type="EMBL" id="ELP31049.1"/>
    </source>
</evidence>
<dbReference type="EMBL" id="AMWG01000135">
    <property type="protein sequence ID" value="ELP31049.1"/>
    <property type="molecule type" value="Genomic_DNA"/>
</dbReference>
<feature type="active site" evidence="6">
    <location>
        <position position="148"/>
    </location>
</feature>
<keyword evidence="4" id="KW-0808">Transferase</keyword>
<dbReference type="Gene3D" id="3.30.450.20">
    <property type="entry name" value="PAS domain"/>
    <property type="match status" value="1"/>
</dbReference>
<dbReference type="GO" id="GO:0032259">
    <property type="term" value="P:methylation"/>
    <property type="evidence" value="ECO:0007669"/>
    <property type="project" value="UniProtKB-KW"/>
</dbReference>
<dbReference type="AlphaFoldDB" id="L7CA38"/>
<gene>
    <name evidence="10" type="ORF">RBSWK_05048</name>
</gene>
<comment type="catalytic activity">
    <reaction evidence="1">
        <text>L-glutamyl-[protein] + S-adenosyl-L-methionine = [protein]-L-glutamate 5-O-methyl ester + S-adenosyl-L-homocysteine</text>
        <dbReference type="Rhea" id="RHEA:24452"/>
        <dbReference type="Rhea" id="RHEA-COMP:10208"/>
        <dbReference type="Rhea" id="RHEA-COMP:10311"/>
        <dbReference type="ChEBI" id="CHEBI:29973"/>
        <dbReference type="ChEBI" id="CHEBI:57856"/>
        <dbReference type="ChEBI" id="CHEBI:59789"/>
        <dbReference type="ChEBI" id="CHEBI:82795"/>
        <dbReference type="EC" id="2.1.1.80"/>
    </reaction>
</comment>
<evidence type="ECO:0000256" key="3">
    <source>
        <dbReference type="ARBA" id="ARBA00022603"/>
    </source>
</evidence>
<dbReference type="SUPFAM" id="SSF55785">
    <property type="entry name" value="PYP-like sensor domain (PAS domain)"/>
    <property type="match status" value="1"/>
</dbReference>
<dbReference type="InterPro" id="IPR022641">
    <property type="entry name" value="CheR_N"/>
</dbReference>
<comment type="caution">
    <text evidence="10">The sequence shown here is derived from an EMBL/GenBank/DDBJ whole genome shotgun (WGS) entry which is preliminary data.</text>
</comment>
<name>L7CA38_RHOBT</name>
<dbReference type="InterPro" id="IPR000673">
    <property type="entry name" value="Sig_transdc_resp-reg_Me-estase"/>
</dbReference>
<dbReference type="Gene3D" id="1.10.155.10">
    <property type="entry name" value="Chemotaxis receptor methyltransferase CheR, N-terminal domain"/>
    <property type="match status" value="1"/>
</dbReference>
<organism evidence="10 11">
    <name type="scientific">Rhodopirellula baltica SWK14</name>
    <dbReference type="NCBI Taxonomy" id="993516"/>
    <lineage>
        <taxon>Bacteria</taxon>
        <taxon>Pseudomonadati</taxon>
        <taxon>Planctomycetota</taxon>
        <taxon>Planctomycetia</taxon>
        <taxon>Pirellulales</taxon>
        <taxon>Pirellulaceae</taxon>
        <taxon>Rhodopirellula</taxon>
    </lineage>
</organism>
<keyword evidence="3" id="KW-0489">Methyltransferase</keyword>
<dbReference type="CDD" id="cd16434">
    <property type="entry name" value="CheB-CheR_fusion"/>
    <property type="match status" value="1"/>
</dbReference>
<dbReference type="InterPro" id="IPR000780">
    <property type="entry name" value="CheR_MeTrfase"/>
</dbReference>
<dbReference type="SMART" id="SM00138">
    <property type="entry name" value="MeTrc"/>
    <property type="match status" value="1"/>
</dbReference>
<dbReference type="PATRIC" id="fig|993516.3.peg.5391"/>
<dbReference type="InterPro" id="IPR050903">
    <property type="entry name" value="Bact_Chemotaxis_MeTrfase"/>
</dbReference>
<protein>
    <recommendedName>
        <fullName evidence="2">protein-glutamate O-methyltransferase</fullName>
        <ecNumber evidence="2">2.1.1.80</ecNumber>
    </recommendedName>
</protein>
<dbReference type="Pfam" id="PF13596">
    <property type="entry name" value="PAS_10"/>
    <property type="match status" value="1"/>
</dbReference>
<dbReference type="Proteomes" id="UP000010959">
    <property type="component" value="Unassembled WGS sequence"/>
</dbReference>
<dbReference type="Pfam" id="PF01339">
    <property type="entry name" value="CheB_methylest"/>
    <property type="match status" value="1"/>
</dbReference>
<dbReference type="PANTHER" id="PTHR24422:SF27">
    <property type="entry name" value="PROTEIN-GLUTAMATE O-METHYLTRANSFERASE"/>
    <property type="match status" value="1"/>
</dbReference>
<dbReference type="EC" id="2.1.1.80" evidence="2"/>
<dbReference type="InterPro" id="IPR022642">
    <property type="entry name" value="CheR_C"/>
</dbReference>
<dbReference type="InterPro" id="IPR000014">
    <property type="entry name" value="PAS"/>
</dbReference>
<keyword evidence="10" id="KW-0418">Kinase</keyword>
<dbReference type="Pfam" id="PF01739">
    <property type="entry name" value="CheR"/>
    <property type="match status" value="1"/>
</dbReference>
<feature type="active site" evidence="6">
    <location>
        <position position="57"/>
    </location>
</feature>
<keyword evidence="6" id="KW-0378">Hydrolase</keyword>
<evidence type="ECO:0000256" key="1">
    <source>
        <dbReference type="ARBA" id="ARBA00001541"/>
    </source>
</evidence>
<dbReference type="GO" id="GO:0000156">
    <property type="term" value="F:phosphorelay response regulator activity"/>
    <property type="evidence" value="ECO:0007669"/>
    <property type="project" value="InterPro"/>
</dbReference>
<dbReference type="PRINTS" id="PR00996">
    <property type="entry name" value="CHERMTFRASE"/>
</dbReference>
<evidence type="ECO:0000256" key="7">
    <source>
        <dbReference type="SAM" id="Coils"/>
    </source>
</evidence>
<keyword evidence="6" id="KW-0145">Chemotaxis</keyword>
<dbReference type="CDD" id="cd00130">
    <property type="entry name" value="PAS"/>
    <property type="match status" value="1"/>
</dbReference>
<evidence type="ECO:0000256" key="4">
    <source>
        <dbReference type="ARBA" id="ARBA00022679"/>
    </source>
</evidence>
<dbReference type="GO" id="GO:0008983">
    <property type="term" value="F:protein-glutamate O-methyltransferase activity"/>
    <property type="evidence" value="ECO:0007669"/>
    <property type="project" value="UniProtKB-EC"/>
</dbReference>
<dbReference type="RefSeq" id="WP_007339700.1">
    <property type="nucleotide sequence ID" value="NZ_AMWG01000135.1"/>
</dbReference>
<dbReference type="Gene3D" id="3.40.50.180">
    <property type="entry name" value="Methylesterase CheB, C-terminal domain"/>
    <property type="match status" value="1"/>
</dbReference>
<dbReference type="GO" id="GO:0006935">
    <property type="term" value="P:chemotaxis"/>
    <property type="evidence" value="ECO:0007669"/>
    <property type="project" value="UniProtKB-UniRule"/>
</dbReference>
<dbReference type="PROSITE" id="PS50122">
    <property type="entry name" value="CHEB"/>
    <property type="match status" value="1"/>
</dbReference>
<dbReference type="SUPFAM" id="SSF52738">
    <property type="entry name" value="Methylesterase CheB, C-terminal domain"/>
    <property type="match status" value="1"/>
</dbReference>
<dbReference type="GO" id="GO:0008984">
    <property type="term" value="F:protein-glutamate methylesterase activity"/>
    <property type="evidence" value="ECO:0007669"/>
    <property type="project" value="InterPro"/>
</dbReference>
<evidence type="ECO:0000256" key="2">
    <source>
        <dbReference type="ARBA" id="ARBA00012534"/>
    </source>
</evidence>
<dbReference type="GO" id="GO:0005737">
    <property type="term" value="C:cytoplasm"/>
    <property type="evidence" value="ECO:0007669"/>
    <property type="project" value="InterPro"/>
</dbReference>
<dbReference type="Pfam" id="PF03705">
    <property type="entry name" value="CheR_N"/>
    <property type="match status" value="1"/>
</dbReference>
<dbReference type="PROSITE" id="PS50123">
    <property type="entry name" value="CHER"/>
    <property type="match status" value="1"/>
</dbReference>
<sequence length="849" mass="94829">MNNTDPIPDFSLPTLDTLPTISSVVGIGASAGGLKAIEDLFSKLPVNTGMTFIVVQHLSPDFKSLMDEILARFTTMRIVNTENGTTLDPNTIYLIPPNKNLAVEDGHFVTTDMDRDQIQRPVDLLFQSIAKCFGSNAFAVILSGTGSDGAIGIRDVYENGGITYAQIPETAQFDGMPKNAITTECVTHILSPADIALSLSEHANHPENRTTVDPLTTEELSGIRLVFSLLSERHSIDFSGYKESTVARRLDRRIHSRNCKGIQQYAELLRTDKAEIDALYHDLLIGVTKFFRDTEAFFSLQARINRLVSQLAPDEEFRIWVAGCASGEEAYTMAMIGVEAFARRGLPPNLKVLATDAHQGALDRASRGLFSAESLEFVSRQRQSQFFTQVSKTQYRITPETRRHIVFAKHNLIEDPPFTKIHVVTCRNMLIYFKPPAQNAAIASLHFSLEKDGLMMLGSSETPAKLQDEFETVDNTWRIYRKLRSLPLAIKSYEQLRAVEQAPRRLVNILNRDQPEQLSFTGLLEAYDLLLGEFVDCGLLLDEQRNVLHVFGDASRYLQNTSGRFSGNLLRMLEGEARTTLGAALVRSARDVQSKIVIRNVPFEIAGEIVDTDVTVRVLHSTVAAAFVWFIEFGSPITSSDTVETEVRVSRPGDQYDALEAELTFAKESLSASIEELETSNEELQSTNEELIASNEELQSTNQELHSVNEELYSVNAENHRKITELQEVTEDIENLLSSTDIGTLFVDENLFIRRFTPAATRYFNLVDHDIGRSLSSFTHTMDLPDLNDRIHSVLNTGKNFVREVSTDQGDRVMLRVVPYMSGAERKGAIVNILDIRTLRDDADSDGQC</sequence>
<dbReference type="PANTHER" id="PTHR24422">
    <property type="entry name" value="CHEMOTAXIS PROTEIN METHYLTRANSFERASE"/>
    <property type="match status" value="1"/>
</dbReference>
<feature type="active site" evidence="6">
    <location>
        <position position="30"/>
    </location>
</feature>
<dbReference type="GO" id="GO:0016301">
    <property type="term" value="F:kinase activity"/>
    <property type="evidence" value="ECO:0007669"/>
    <property type="project" value="UniProtKB-KW"/>
</dbReference>
<evidence type="ECO:0000259" key="8">
    <source>
        <dbReference type="PROSITE" id="PS50122"/>
    </source>
</evidence>
<feature type="coiled-coil region" evidence="7">
    <location>
        <begin position="656"/>
        <end position="711"/>
    </location>
</feature>
<proteinExistence type="predicted"/>
<accession>L7CA38</accession>
<dbReference type="InterPro" id="IPR035909">
    <property type="entry name" value="CheB_C"/>
</dbReference>
<evidence type="ECO:0000313" key="11">
    <source>
        <dbReference type="Proteomes" id="UP000010959"/>
    </source>
</evidence>
<dbReference type="InterPro" id="IPR035965">
    <property type="entry name" value="PAS-like_dom_sf"/>
</dbReference>
<dbReference type="Gene3D" id="3.40.50.150">
    <property type="entry name" value="Vaccinia Virus protein VP39"/>
    <property type="match status" value="1"/>
</dbReference>
<dbReference type="InterPro" id="IPR029063">
    <property type="entry name" value="SAM-dependent_MTases_sf"/>
</dbReference>
<dbReference type="InterPro" id="IPR036804">
    <property type="entry name" value="CheR_N_sf"/>
</dbReference>
<evidence type="ECO:0000259" key="9">
    <source>
        <dbReference type="PROSITE" id="PS50123"/>
    </source>
</evidence>